<keyword evidence="6" id="KW-1185">Reference proteome</keyword>
<dbReference type="Proteomes" id="UP000002358">
    <property type="component" value="Chromosome 1"/>
</dbReference>
<dbReference type="SUPFAM" id="SSF49562">
    <property type="entry name" value="C2 domain (Calcium/lipid-binding domain, CaLB)"/>
    <property type="match status" value="2"/>
</dbReference>
<evidence type="ECO:0000313" key="5">
    <source>
        <dbReference type="EnsemblMetazoa" id="XP_032452303"/>
    </source>
</evidence>
<dbReference type="CDD" id="cd00276">
    <property type="entry name" value="C2B_Synaptotagmin"/>
    <property type="match status" value="1"/>
</dbReference>
<keyword evidence="3" id="KW-0812">Transmembrane</keyword>
<dbReference type="GO" id="GO:0017156">
    <property type="term" value="P:calcium-ion regulated exocytosis"/>
    <property type="evidence" value="ECO:0007669"/>
    <property type="project" value="TreeGrafter"/>
</dbReference>
<dbReference type="GO" id="GO:0005509">
    <property type="term" value="F:calcium ion binding"/>
    <property type="evidence" value="ECO:0007669"/>
    <property type="project" value="TreeGrafter"/>
</dbReference>
<sequence>MVSSAVLGAAAGTGLALVIAVTIVVYRYYSTGRKVKSWSSLDRWPEPPKCPSLNQSKVVRQQLPSHHQDNNDPEACRVLNQSKTCYYSVQKTELSVAKEQHAVQSSSAASESSGQSRSSHMGLVMGRTLTSLSRRPSSGSQEQLPATPPSGEQQHHHHTSASATPSPQIRAYGPDGRHHNHELLHAASSYPPSRGSRSPSPVRAASLDARCPSPMPGGPAAGTAAYSLTSLTSSQPGLHQPPQLQHQPLSCASSSSGNSTPSKSGQRCLSPLLIPPPRASFCAGQIGDGNSAPPASPIGTIRPDLYTRRDGPLFLSNSTRRSGKSLGRLHLRLSYDFDKSDLNVHLIEANELAGSDAGGFNDPYVKLSLSPEVDARKRQTPIHRNEPNPVFDQQFKFPVSHEELQDRTLLLQVLDYDRFSRNDVVGSLRIDLEDLELGSASEDIEVWGEISRERKPPEETQEVLISLSYLPSAERLTLVVLQARNLFPAPGKDSLDPFVKVGLLCGEKRVKKKKTAVRKATRCPVWEEAMSFNVPASSLGSTAIEICVLDSSSELIGNNAIVGSCIVGPGIGTATNLESGAANSSKEHWQNMTQSPRKAVAMWHTLH</sequence>
<dbReference type="PANTHER" id="PTHR10024:SF378">
    <property type="entry name" value="SYNAPTOTAGMIN BETA, ISOFORM D"/>
    <property type="match status" value="1"/>
</dbReference>
<accession>A0A7M7QND3</accession>
<feature type="transmembrane region" description="Helical" evidence="3">
    <location>
        <begin position="6"/>
        <end position="29"/>
    </location>
</feature>
<dbReference type="RefSeq" id="XP_032452303.1">
    <property type="nucleotide sequence ID" value="XM_032596412.1"/>
</dbReference>
<evidence type="ECO:0000259" key="4">
    <source>
        <dbReference type="PROSITE" id="PS50004"/>
    </source>
</evidence>
<dbReference type="GO" id="GO:0030276">
    <property type="term" value="F:clathrin binding"/>
    <property type="evidence" value="ECO:0007669"/>
    <property type="project" value="TreeGrafter"/>
</dbReference>
<feature type="compositionally biased region" description="Basic and acidic residues" evidence="2">
    <location>
        <begin position="175"/>
        <end position="184"/>
    </location>
</feature>
<dbReference type="Pfam" id="PF00168">
    <property type="entry name" value="C2"/>
    <property type="match status" value="2"/>
</dbReference>
<feature type="domain" description="C2" evidence="4">
    <location>
        <begin position="459"/>
        <end position="590"/>
    </location>
</feature>
<dbReference type="InterPro" id="IPR035892">
    <property type="entry name" value="C2_domain_sf"/>
</dbReference>
<keyword evidence="1" id="KW-0677">Repeat</keyword>
<dbReference type="GO" id="GO:0070382">
    <property type="term" value="C:exocytic vesicle"/>
    <property type="evidence" value="ECO:0007669"/>
    <property type="project" value="TreeGrafter"/>
</dbReference>
<dbReference type="PANTHER" id="PTHR10024">
    <property type="entry name" value="SYNAPTOTAGMIN"/>
    <property type="match status" value="1"/>
</dbReference>
<dbReference type="InterPro" id="IPR000008">
    <property type="entry name" value="C2_dom"/>
</dbReference>
<dbReference type="PRINTS" id="PR00399">
    <property type="entry name" value="SYNAPTOTAGMN"/>
</dbReference>
<protein>
    <recommendedName>
        <fullName evidence="4">C2 domain-containing protein</fullName>
    </recommendedName>
</protein>
<evidence type="ECO:0000256" key="1">
    <source>
        <dbReference type="ARBA" id="ARBA00022737"/>
    </source>
</evidence>
<dbReference type="Gene3D" id="2.60.40.150">
    <property type="entry name" value="C2 domain"/>
    <property type="match status" value="2"/>
</dbReference>
<dbReference type="GO" id="GO:0000149">
    <property type="term" value="F:SNARE binding"/>
    <property type="evidence" value="ECO:0007669"/>
    <property type="project" value="TreeGrafter"/>
</dbReference>
<feature type="domain" description="C2" evidence="4">
    <location>
        <begin position="325"/>
        <end position="448"/>
    </location>
</feature>
<evidence type="ECO:0000256" key="2">
    <source>
        <dbReference type="SAM" id="MobiDB-lite"/>
    </source>
</evidence>
<feature type="compositionally biased region" description="Low complexity" evidence="2">
    <location>
        <begin position="186"/>
        <end position="206"/>
    </location>
</feature>
<dbReference type="RefSeq" id="XP_031777996.1">
    <property type="nucleotide sequence ID" value="XM_031922136.1"/>
</dbReference>
<dbReference type="PROSITE" id="PS50004">
    <property type="entry name" value="C2"/>
    <property type="match status" value="2"/>
</dbReference>
<dbReference type="EnsemblMetazoa" id="XM_032596415">
    <property type="protein sequence ID" value="XP_032452306"/>
    <property type="gene ID" value="LOC100123714"/>
</dbReference>
<keyword evidence="3" id="KW-1133">Transmembrane helix</keyword>
<organism evidence="5 6">
    <name type="scientific">Nasonia vitripennis</name>
    <name type="common">Parasitic wasp</name>
    <dbReference type="NCBI Taxonomy" id="7425"/>
    <lineage>
        <taxon>Eukaryota</taxon>
        <taxon>Metazoa</taxon>
        <taxon>Ecdysozoa</taxon>
        <taxon>Arthropoda</taxon>
        <taxon>Hexapoda</taxon>
        <taxon>Insecta</taxon>
        <taxon>Pterygota</taxon>
        <taxon>Neoptera</taxon>
        <taxon>Endopterygota</taxon>
        <taxon>Hymenoptera</taxon>
        <taxon>Apocrita</taxon>
        <taxon>Proctotrupomorpha</taxon>
        <taxon>Chalcidoidea</taxon>
        <taxon>Pteromalidae</taxon>
        <taxon>Pteromalinae</taxon>
        <taxon>Nasonia</taxon>
    </lineage>
</organism>
<dbReference type="InterPro" id="IPR001565">
    <property type="entry name" value="Synaptotagmin"/>
</dbReference>
<reference evidence="5" key="1">
    <citation type="submission" date="2021-01" db="UniProtKB">
        <authorList>
            <consortium name="EnsemblMetazoa"/>
        </authorList>
    </citation>
    <scope>IDENTIFICATION</scope>
</reference>
<keyword evidence="3" id="KW-0472">Membrane</keyword>
<evidence type="ECO:0000313" key="6">
    <source>
        <dbReference type="Proteomes" id="UP000002358"/>
    </source>
</evidence>
<dbReference type="SMR" id="A0A7M7QND3"/>
<dbReference type="EnsemblMetazoa" id="XM_032596412">
    <property type="protein sequence ID" value="XP_032452303"/>
    <property type="gene ID" value="LOC100123714"/>
</dbReference>
<dbReference type="SMART" id="SM00239">
    <property type="entry name" value="C2"/>
    <property type="match status" value="2"/>
</dbReference>
<dbReference type="RefSeq" id="XP_032452306.1">
    <property type="nucleotide sequence ID" value="XM_032596415.1"/>
</dbReference>
<dbReference type="AlphaFoldDB" id="A0A7M7QND3"/>
<feature type="region of interest" description="Disordered" evidence="2">
    <location>
        <begin position="132"/>
        <end position="267"/>
    </location>
</feature>
<dbReference type="GeneID" id="100123714"/>
<dbReference type="CTD" id="39630"/>
<dbReference type="EnsemblMetazoa" id="XM_031922136">
    <property type="protein sequence ID" value="XP_031777996"/>
    <property type="gene ID" value="LOC100123714"/>
</dbReference>
<dbReference type="GO" id="GO:0005544">
    <property type="term" value="F:calcium-dependent phospholipid binding"/>
    <property type="evidence" value="ECO:0007669"/>
    <property type="project" value="TreeGrafter"/>
</dbReference>
<feature type="compositionally biased region" description="Low complexity" evidence="2">
    <location>
        <begin position="221"/>
        <end position="264"/>
    </location>
</feature>
<name>A0A7M7QND3_NASVI</name>
<dbReference type="GO" id="GO:0005886">
    <property type="term" value="C:plasma membrane"/>
    <property type="evidence" value="ECO:0007669"/>
    <property type="project" value="TreeGrafter"/>
</dbReference>
<dbReference type="FunFam" id="2.60.40.150:FF:000179">
    <property type="entry name" value="synaptotagmin-5 isoform X2"/>
    <property type="match status" value="1"/>
</dbReference>
<proteinExistence type="predicted"/>
<evidence type="ECO:0000256" key="3">
    <source>
        <dbReference type="SAM" id="Phobius"/>
    </source>
</evidence>
<dbReference type="GO" id="GO:0001786">
    <property type="term" value="F:phosphatidylserine binding"/>
    <property type="evidence" value="ECO:0007669"/>
    <property type="project" value="TreeGrafter"/>
</dbReference>